<evidence type="ECO:0000313" key="4">
    <source>
        <dbReference type="EMBL" id="GAW79492.1"/>
    </source>
</evidence>
<dbReference type="PROSITE" id="PS50105">
    <property type="entry name" value="SAM_DOMAIN"/>
    <property type="match status" value="1"/>
</dbReference>
<evidence type="ECO:0000313" key="5">
    <source>
        <dbReference type="Proteomes" id="UP000195521"/>
    </source>
</evidence>
<dbReference type="PROSITE" id="PS00108">
    <property type="entry name" value="PROTEIN_KINASE_ST"/>
    <property type="match status" value="1"/>
</dbReference>
<dbReference type="InterPro" id="IPR011009">
    <property type="entry name" value="Kinase-like_dom_sf"/>
</dbReference>
<feature type="compositionally biased region" description="Basic and acidic residues" evidence="1">
    <location>
        <begin position="193"/>
        <end position="206"/>
    </location>
</feature>
<keyword evidence="4" id="KW-0808">Transferase</keyword>
<dbReference type="Gene3D" id="1.10.510.10">
    <property type="entry name" value="Transferase(Phosphotransferase) domain 1"/>
    <property type="match status" value="1"/>
</dbReference>
<protein>
    <submittedName>
        <fullName evidence="4">Tyrosine kinase-like protein</fullName>
    </submittedName>
</protein>
<feature type="region of interest" description="Disordered" evidence="1">
    <location>
        <begin position="679"/>
        <end position="699"/>
    </location>
</feature>
<dbReference type="GO" id="GO:0005524">
    <property type="term" value="F:ATP binding"/>
    <property type="evidence" value="ECO:0007669"/>
    <property type="project" value="InterPro"/>
</dbReference>
<dbReference type="InterPro" id="IPR001660">
    <property type="entry name" value="SAM"/>
</dbReference>
<reference evidence="5" key="1">
    <citation type="submission" date="2017-04" db="EMBL/GenBank/DDBJ databases">
        <title>Plasmodium gonderi genome.</title>
        <authorList>
            <person name="Arisue N."/>
            <person name="Honma H."/>
            <person name="Kawai S."/>
            <person name="Tougan T."/>
            <person name="Tanabe K."/>
            <person name="Horii T."/>
        </authorList>
    </citation>
    <scope>NUCLEOTIDE SEQUENCE [LARGE SCALE GENOMIC DNA]</scope>
    <source>
        <strain evidence="5">ATCC 30045</strain>
    </source>
</reference>
<dbReference type="SUPFAM" id="SSF47769">
    <property type="entry name" value="SAM/Pointed domain"/>
    <property type="match status" value="1"/>
</dbReference>
<feature type="region of interest" description="Disordered" evidence="1">
    <location>
        <begin position="600"/>
        <end position="621"/>
    </location>
</feature>
<dbReference type="OMA" id="IHHEKVY"/>
<accession>A0A1Y1JFG5</accession>
<feature type="domain" description="Protein kinase" evidence="2">
    <location>
        <begin position="849"/>
        <end position="1110"/>
    </location>
</feature>
<dbReference type="Gene3D" id="3.30.200.20">
    <property type="entry name" value="Phosphorylase Kinase, domain 1"/>
    <property type="match status" value="1"/>
</dbReference>
<name>A0A1Y1JFG5_PLAGO</name>
<dbReference type="GeneID" id="39746203"/>
<dbReference type="SUPFAM" id="SSF82185">
    <property type="entry name" value="Histone H3 K4-specific methyltransferase SET7/9 N-terminal domain"/>
    <property type="match status" value="1"/>
</dbReference>
<dbReference type="Gene3D" id="1.10.150.50">
    <property type="entry name" value="Transcription Factor, Ets-1"/>
    <property type="match status" value="1"/>
</dbReference>
<proteinExistence type="predicted"/>
<feature type="compositionally biased region" description="Low complexity" evidence="1">
    <location>
        <begin position="600"/>
        <end position="610"/>
    </location>
</feature>
<dbReference type="SUPFAM" id="SSF56112">
    <property type="entry name" value="Protein kinase-like (PK-like)"/>
    <property type="match status" value="1"/>
</dbReference>
<dbReference type="InterPro" id="IPR051681">
    <property type="entry name" value="Ser/Thr_Kinases-Pseudokinases"/>
</dbReference>
<dbReference type="RefSeq" id="XP_028542081.1">
    <property type="nucleotide sequence ID" value="XM_028686280.1"/>
</dbReference>
<dbReference type="InterPro" id="IPR013761">
    <property type="entry name" value="SAM/pointed_sf"/>
</dbReference>
<dbReference type="Proteomes" id="UP000195521">
    <property type="component" value="Unassembled WGS sequence"/>
</dbReference>
<dbReference type="Pfam" id="PF00069">
    <property type="entry name" value="Pkinase"/>
    <property type="match status" value="1"/>
</dbReference>
<organism evidence="4 5">
    <name type="scientific">Plasmodium gonderi</name>
    <dbReference type="NCBI Taxonomy" id="77519"/>
    <lineage>
        <taxon>Eukaryota</taxon>
        <taxon>Sar</taxon>
        <taxon>Alveolata</taxon>
        <taxon>Apicomplexa</taxon>
        <taxon>Aconoidasida</taxon>
        <taxon>Haemosporida</taxon>
        <taxon>Plasmodiidae</taxon>
        <taxon>Plasmodium</taxon>
        <taxon>Plasmodium (Plasmodium)</taxon>
    </lineage>
</organism>
<feature type="compositionally biased region" description="Basic and acidic residues" evidence="1">
    <location>
        <begin position="679"/>
        <end position="690"/>
    </location>
</feature>
<gene>
    <name evidence="4" type="ORF">PGO_040920</name>
</gene>
<keyword evidence="5" id="KW-1185">Reference proteome</keyword>
<feature type="compositionally biased region" description="Basic and acidic residues" evidence="1">
    <location>
        <begin position="611"/>
        <end position="621"/>
    </location>
</feature>
<evidence type="ECO:0000256" key="1">
    <source>
        <dbReference type="SAM" id="MobiDB-lite"/>
    </source>
</evidence>
<evidence type="ECO:0000259" key="2">
    <source>
        <dbReference type="PROSITE" id="PS50011"/>
    </source>
</evidence>
<keyword evidence="4" id="KW-0418">Kinase</keyword>
<feature type="domain" description="SAM" evidence="3">
    <location>
        <begin position="756"/>
        <end position="820"/>
    </location>
</feature>
<dbReference type="PROSITE" id="PS50011">
    <property type="entry name" value="PROTEIN_KINASE_DOM"/>
    <property type="match status" value="1"/>
</dbReference>
<dbReference type="EMBL" id="BDQF01000004">
    <property type="protein sequence ID" value="GAW79492.1"/>
    <property type="molecule type" value="Genomic_DNA"/>
</dbReference>
<dbReference type="OrthoDB" id="312720at2759"/>
<dbReference type="InterPro" id="IPR008271">
    <property type="entry name" value="Ser/Thr_kinase_AS"/>
</dbReference>
<sequence length="1133" mass="132245">MGKRTKCEYHYVRTNRGVYIGGIKNKKRNGWGIAINNNGNKYEGLFENDQKHLFGSELLCCLYSHNYKQNKKNVEENSEDEFAKGNVCLHENRYIYIGSYREGKKHGNGILIDYNTYAMCSCIFLRNEIIYKDVLFSLVNDLPCKHKKEDLCTTLCGKRRNEGEKCNFYPFRNDKIKMEEVTKGDKVKNESMKNEGVKNEGVKNEATEEENLAYHNPDTTEKNKRERDAHFIENQYKYNIFNYIHFYQQLMQKMKREDSSELFPHSKCKREVYFKNILRKKLSKSMLQNVQDKKDKNEFYLPRSKSKIPVIISKRNYQIVESANKQSEKDDNDFFLNNELQNNFENMAVKNMLMESAPKIKWVNNICNEETIEGTSFRPNETAHDITENNSETYDESLPNGSIRNDNNDTHVSVLRGIHKMNPFEKRENDLNEDVKCCNVVSRSALVAKLLDPLSNKNVIPTKGDGERGEGKESFVMGDEDSKGLHIRGKENAEHISDDDKFVNCTFSKRNVGTSTAFINIESEKQSGKTCNRSSSSACIFSFSQSRKNSKAFFFSKEMDNCVERRNVIAKRRVSTLKSGKKDDIVEINNFGYKDTGRSVNSGSSAISSDSHIRDKHNGKGCREIESNGKNDEDMQMNAHNINIGDGIPSRSSSFYKISSSNIDIGKRVDRNTTVDNVKNGERHTKEKSTYRRKKEKRKGETNIKCKIDKGTNPFLKHKNDDELKKEIECMLPKCLKKGRRRRRKCISYAQNCIYWNVFELNFFLFFIGIPKKMIEIFIRNDMDGYCLKYMENKLLKRMGIRDKMTKKYITLCVQYLLRLREKYKYKKRSKKINSQIDEKLFLLKKRELHYLNLIGRGGHSNVYRCVYGDKLLTYNDDYLYIKHSINNIALKLCNDKKYSYEFCSELEILSTLRHPNVSLFLGALKSPQGIALEYIKCGSIFDLIHKHKIKIKLKDIMKMCKDITAFMCFLHYKGILHCDLKSSNILLSTSGQIKICDFGLSVQNFYQKPKFLGIIGTYQWTAPEILRGEGYTQQADVYSFGVILWEMIHRKIPFHELKHPLDIIAYVGYAKKQLGISKDIPSPIRYILKRCLHRNKHKRKSFFFWSEYFDMFHETKVLHNARVKENMDFIFG</sequence>
<dbReference type="InterPro" id="IPR000719">
    <property type="entry name" value="Prot_kinase_dom"/>
</dbReference>
<comment type="caution">
    <text evidence="4">The sequence shown here is derived from an EMBL/GenBank/DDBJ whole genome shotgun (WGS) entry which is preliminary data.</text>
</comment>
<dbReference type="SMART" id="SM00220">
    <property type="entry name" value="S_TKc"/>
    <property type="match status" value="1"/>
</dbReference>
<evidence type="ECO:0000259" key="3">
    <source>
        <dbReference type="PROSITE" id="PS50105"/>
    </source>
</evidence>
<dbReference type="PANTHER" id="PTHR44329">
    <property type="entry name" value="SERINE/THREONINE-PROTEIN KINASE TNNI3K-RELATED"/>
    <property type="match status" value="1"/>
</dbReference>
<feature type="region of interest" description="Disordered" evidence="1">
    <location>
        <begin position="193"/>
        <end position="225"/>
    </location>
</feature>
<dbReference type="AlphaFoldDB" id="A0A1Y1JFG5"/>
<dbReference type="GO" id="GO:0004674">
    <property type="term" value="F:protein serine/threonine kinase activity"/>
    <property type="evidence" value="ECO:0007669"/>
    <property type="project" value="TreeGrafter"/>
</dbReference>